<dbReference type="Gene3D" id="2.40.160.10">
    <property type="entry name" value="Porin"/>
    <property type="match status" value="1"/>
</dbReference>
<organism evidence="2 3">
    <name type="scientific">Rubrivivax rivuli</name>
    <dbReference type="NCBI Taxonomy" id="1862385"/>
    <lineage>
        <taxon>Bacteria</taxon>
        <taxon>Pseudomonadati</taxon>
        <taxon>Pseudomonadota</taxon>
        <taxon>Betaproteobacteria</taxon>
        <taxon>Burkholderiales</taxon>
        <taxon>Sphaerotilaceae</taxon>
        <taxon>Rubrivivax</taxon>
    </lineage>
</organism>
<keyword evidence="3" id="KW-1185">Reference proteome</keyword>
<feature type="chain" id="PRO_5019017006" description="Porin" evidence="1">
    <location>
        <begin position="25"/>
        <end position="401"/>
    </location>
</feature>
<evidence type="ECO:0000313" key="2">
    <source>
        <dbReference type="EMBL" id="RVU44423.1"/>
    </source>
</evidence>
<reference evidence="2 3" key="1">
    <citation type="submission" date="2019-01" db="EMBL/GenBank/DDBJ databases">
        <authorList>
            <person name="Chen W.-M."/>
        </authorList>
    </citation>
    <scope>NUCLEOTIDE SEQUENCE [LARGE SCALE GENOMIC DNA]</scope>
    <source>
        <strain evidence="2 3">KYPY4</strain>
    </source>
</reference>
<evidence type="ECO:0000256" key="1">
    <source>
        <dbReference type="SAM" id="SignalP"/>
    </source>
</evidence>
<dbReference type="EMBL" id="SACR01000005">
    <property type="protein sequence ID" value="RVU44423.1"/>
    <property type="molecule type" value="Genomic_DNA"/>
</dbReference>
<evidence type="ECO:0000313" key="3">
    <source>
        <dbReference type="Proteomes" id="UP000285575"/>
    </source>
</evidence>
<dbReference type="SUPFAM" id="SSF56935">
    <property type="entry name" value="Porins"/>
    <property type="match status" value="1"/>
</dbReference>
<comment type="caution">
    <text evidence="2">The sequence shown here is derived from an EMBL/GenBank/DDBJ whole genome shotgun (WGS) entry which is preliminary data.</text>
</comment>
<evidence type="ECO:0008006" key="4">
    <source>
        <dbReference type="Google" id="ProtNLM"/>
    </source>
</evidence>
<dbReference type="RefSeq" id="WP_128229968.1">
    <property type="nucleotide sequence ID" value="NZ_SACR01000005.1"/>
</dbReference>
<dbReference type="AlphaFoldDB" id="A0A437RCK2"/>
<dbReference type="InterPro" id="IPR023614">
    <property type="entry name" value="Porin_dom_sf"/>
</dbReference>
<protein>
    <recommendedName>
        <fullName evidence="4">Porin</fullName>
    </recommendedName>
</protein>
<proteinExistence type="predicted"/>
<dbReference type="Proteomes" id="UP000285575">
    <property type="component" value="Unassembled WGS sequence"/>
</dbReference>
<name>A0A437RCK2_9BURK</name>
<sequence length="401" mass="42841">MRTKHGLTVLSLTLLAAASQQALASGPDFRVSGFGTVGVVQVDQPGIEFRQVGQTSGAGESASFKPDSRLGVQFDGSVNPTFSATLQLLAKHSGQGDDQPRVEWAFGKAKLGGGFTVRAGRIGAPYFAVSDFREVGYANTWLRTPSDVYGQVFFRSFDGADLLYAGDVAGVPVTAQVLVGKTTLAYERTDIDFKNQVGVNLTAELADGVTLRLGHISGKLTVQSSTMKQLVGVLGATPFASVGQQIDCTDRKASFTGVGLSVEKGNWVGATEYTQRKTSCYVPDTTGWHVMAGYRFGSFTPYAVVSELRLNDRNVVNNIPRNVNVQLTTLALTVDGLMDGVNITQATTAVGVRWDAYRNVAVKAQYERVDTKGGYGLFRNVGGPRPADPVQVLSLAVDFVF</sequence>
<dbReference type="OrthoDB" id="197869at2"/>
<gene>
    <name evidence="2" type="ORF">EOE66_17280</name>
</gene>
<keyword evidence="1" id="KW-0732">Signal</keyword>
<feature type="signal peptide" evidence="1">
    <location>
        <begin position="1"/>
        <end position="24"/>
    </location>
</feature>
<accession>A0A437RCK2</accession>